<comment type="caution">
    <text evidence="14">The sequence shown here is derived from an EMBL/GenBank/DDBJ whole genome shotgun (WGS) entry which is preliminary data.</text>
</comment>
<evidence type="ECO:0000256" key="1">
    <source>
        <dbReference type="ARBA" id="ARBA00004141"/>
    </source>
</evidence>
<name>A0A133Y6Y7_9FIRM</name>
<proteinExistence type="inferred from homology"/>
<sequence>MGDMLSTLKSAWRNEDLHKRLLFTMFMIVLFRVGGSIPVPGIDRVAFTNIINRFGTLGSMMDLISGGALTSVSIFAMGIQPYINSSIIIQLLTVAIPALERMSQEGEAGRKKIQNIVRIFTVVLGLFQSFAFWYATNSATVSTLPKWLTCLVVVGTFTAGTAVVMWIGELINMKGIGNGISILIFAGIIARLPHMLLSGAAYFNIWLEQSNIILAVLYVLVIIVVALALLALITYINIAERRIPVQYAKRVIGRKMMGGQSTYLPIRVNQSSVMPVIFAMSIIQIPSLISSFAFINSDGPIVSWFRNLDSNPIQYVFHVLLIIGFTFFYSSIQYNPTEISNNLQKNGGFIPGIRPGRPTTEFIRNSANRLNWFEGVFLSFVTIFPMFIGAVTKTNGLWFGGTAIIIIVGVCMDTITQIQSQMSSRKLKTFLD</sequence>
<comment type="subcellular location">
    <subcellularLocation>
        <location evidence="10">Cell membrane</location>
        <topology evidence="10">Multi-pass membrane protein</topology>
    </subcellularLocation>
    <subcellularLocation>
        <location evidence="1 12">Membrane</location>
        <topology evidence="1 12">Multi-pass membrane protein</topology>
    </subcellularLocation>
</comment>
<dbReference type="AlphaFoldDB" id="A0A133Y6Y7"/>
<feature type="transmembrane region" description="Helical" evidence="10">
    <location>
        <begin position="372"/>
        <end position="391"/>
    </location>
</feature>
<feature type="transmembrane region" description="Helical" evidence="10">
    <location>
        <begin position="273"/>
        <end position="295"/>
    </location>
</feature>
<dbReference type="OrthoDB" id="9809248at2"/>
<accession>A0A133Y6Y7</accession>
<dbReference type="EMBL" id="LSCV01000045">
    <property type="protein sequence ID" value="KXB38959.1"/>
    <property type="molecule type" value="Genomic_DNA"/>
</dbReference>
<dbReference type="HAMAP" id="MF_01465">
    <property type="entry name" value="SecY"/>
    <property type="match status" value="1"/>
</dbReference>
<reference evidence="15" key="1">
    <citation type="submission" date="2016-01" db="EMBL/GenBank/DDBJ databases">
        <authorList>
            <person name="Mitreva M."/>
            <person name="Pepin K.H."/>
            <person name="Mihindukulasuriya K.A."/>
            <person name="Fulton R."/>
            <person name="Fronick C."/>
            <person name="O'Laughlin M."/>
            <person name="Miner T."/>
            <person name="Herter B."/>
            <person name="Rosa B.A."/>
            <person name="Cordes M."/>
            <person name="Tomlinson C."/>
            <person name="Wollam A."/>
            <person name="Palsikar V.B."/>
            <person name="Mardis E.R."/>
            <person name="Wilson R.K."/>
        </authorList>
    </citation>
    <scope>NUCLEOTIDE SEQUENCE [LARGE SCALE GENOMIC DNA]</scope>
    <source>
        <strain evidence="15">KA00274</strain>
    </source>
</reference>
<keyword evidence="7 10" id="KW-0811">Translocation</keyword>
<evidence type="ECO:0000256" key="9">
    <source>
        <dbReference type="ARBA" id="ARBA00039733"/>
    </source>
</evidence>
<dbReference type="Gene3D" id="1.10.3370.10">
    <property type="entry name" value="SecY subunit domain"/>
    <property type="match status" value="1"/>
</dbReference>
<feature type="transmembrane region" description="Helical" evidence="10">
    <location>
        <begin position="212"/>
        <end position="236"/>
    </location>
</feature>
<evidence type="ECO:0000256" key="11">
    <source>
        <dbReference type="RuleBase" id="RU000537"/>
    </source>
</evidence>
<evidence type="ECO:0000256" key="12">
    <source>
        <dbReference type="RuleBase" id="RU003484"/>
    </source>
</evidence>
<keyword evidence="3 10" id="KW-0813">Transport</keyword>
<evidence type="ECO:0000256" key="8">
    <source>
        <dbReference type="ARBA" id="ARBA00023136"/>
    </source>
</evidence>
<feature type="transmembrane region" description="Helical" evidence="10">
    <location>
        <begin position="115"/>
        <end position="134"/>
    </location>
</feature>
<feature type="transmembrane region" description="Helical" evidence="10">
    <location>
        <begin position="180"/>
        <end position="206"/>
    </location>
</feature>
<evidence type="ECO:0000256" key="4">
    <source>
        <dbReference type="ARBA" id="ARBA00022692"/>
    </source>
</evidence>
<dbReference type="GO" id="GO:0065002">
    <property type="term" value="P:intracellular protein transmembrane transport"/>
    <property type="evidence" value="ECO:0007669"/>
    <property type="project" value="UniProtKB-UniRule"/>
</dbReference>
<evidence type="ECO:0000313" key="15">
    <source>
        <dbReference type="Proteomes" id="UP000070080"/>
    </source>
</evidence>
<keyword evidence="4 10" id="KW-0812">Transmembrane</keyword>
<dbReference type="InterPro" id="IPR030659">
    <property type="entry name" value="SecY_CS"/>
</dbReference>
<evidence type="ECO:0000256" key="2">
    <source>
        <dbReference type="ARBA" id="ARBA00005751"/>
    </source>
</evidence>
<comment type="function">
    <text evidence="10 11">The central subunit of the protein translocation channel SecYEG. Consists of two halves formed by TMs 1-5 and 6-10. These two domains form a lateral gate at the front which open onto the bilayer between TMs 2 and 7, and are clamped together by SecE at the back. The channel is closed by both a pore ring composed of hydrophobic SecY resides and a short helix (helix 2A) on the extracellular side of the membrane which forms a plug. The plug probably moves laterally to allow the channel to open. The ring and the pore may move independently.</text>
</comment>
<dbReference type="Pfam" id="PF00344">
    <property type="entry name" value="SecY"/>
    <property type="match status" value="1"/>
</dbReference>
<dbReference type="PIRSF" id="PIRSF004557">
    <property type="entry name" value="SecY"/>
    <property type="match status" value="1"/>
</dbReference>
<evidence type="ECO:0000256" key="13">
    <source>
        <dbReference type="RuleBase" id="RU004349"/>
    </source>
</evidence>
<dbReference type="RefSeq" id="WP_066715135.1">
    <property type="nucleotide sequence ID" value="NZ_CP118869.1"/>
</dbReference>
<organism evidence="14 15">
    <name type="scientific">Amygdalobacter nucleatus</name>
    <dbReference type="NCBI Taxonomy" id="3029274"/>
    <lineage>
        <taxon>Bacteria</taxon>
        <taxon>Bacillati</taxon>
        <taxon>Bacillota</taxon>
        <taxon>Clostridia</taxon>
        <taxon>Eubacteriales</taxon>
        <taxon>Oscillospiraceae</taxon>
        <taxon>Amygdalobacter</taxon>
    </lineage>
</organism>
<dbReference type="SUPFAM" id="SSF103491">
    <property type="entry name" value="Preprotein translocase SecY subunit"/>
    <property type="match status" value="1"/>
</dbReference>
<dbReference type="PROSITE" id="PS00755">
    <property type="entry name" value="SECY_1"/>
    <property type="match status" value="1"/>
</dbReference>
<evidence type="ECO:0000256" key="7">
    <source>
        <dbReference type="ARBA" id="ARBA00023010"/>
    </source>
</evidence>
<protein>
    <recommendedName>
        <fullName evidence="9 10">Protein translocase subunit SecY</fullName>
    </recommendedName>
</protein>
<dbReference type="STRING" id="1497955.HMPREF1872_01446"/>
<dbReference type="PANTHER" id="PTHR10906">
    <property type="entry name" value="SECY/SEC61-ALPHA FAMILY MEMBER"/>
    <property type="match status" value="1"/>
</dbReference>
<feature type="transmembrane region" description="Helical" evidence="10">
    <location>
        <begin position="146"/>
        <end position="168"/>
    </location>
</feature>
<keyword evidence="8 10" id="KW-0472">Membrane</keyword>
<dbReference type="InterPro" id="IPR023201">
    <property type="entry name" value="SecY_dom_sf"/>
</dbReference>
<dbReference type="InterPro" id="IPR026593">
    <property type="entry name" value="SecY"/>
</dbReference>
<keyword evidence="15" id="KW-1185">Reference proteome</keyword>
<comment type="similarity">
    <text evidence="2 10 13">Belongs to the SecY/SEC61-alpha family.</text>
</comment>
<dbReference type="NCBIfam" id="TIGR00967">
    <property type="entry name" value="3a0501s007"/>
    <property type="match status" value="1"/>
</dbReference>
<evidence type="ECO:0000256" key="5">
    <source>
        <dbReference type="ARBA" id="ARBA00022927"/>
    </source>
</evidence>
<keyword evidence="6 10" id="KW-1133">Transmembrane helix</keyword>
<keyword evidence="10" id="KW-1003">Cell membrane</keyword>
<evidence type="ECO:0000256" key="3">
    <source>
        <dbReference type="ARBA" id="ARBA00022448"/>
    </source>
</evidence>
<dbReference type="Proteomes" id="UP000070080">
    <property type="component" value="Unassembled WGS sequence"/>
</dbReference>
<dbReference type="InterPro" id="IPR002208">
    <property type="entry name" value="SecY/SEC61-alpha"/>
</dbReference>
<comment type="subunit">
    <text evidence="10">Component of the Sec protein translocase complex. Heterotrimer consisting of SecY, SecE and SecG subunits. The heterotrimers can form oligomers, although 1 heterotrimer is thought to be able to translocate proteins. Interacts with the ribosome. Interacts with SecDF, and other proteins may be involved. Interacts with SecA.</text>
</comment>
<evidence type="ECO:0000256" key="6">
    <source>
        <dbReference type="ARBA" id="ARBA00022989"/>
    </source>
</evidence>
<gene>
    <name evidence="10" type="primary">secY</name>
    <name evidence="14" type="ORF">HMPREF1872_01446</name>
</gene>
<dbReference type="FunFam" id="1.10.3370.10:FF:000001">
    <property type="entry name" value="Preprotein translocase subunit SecY"/>
    <property type="match status" value="1"/>
</dbReference>
<dbReference type="GO" id="GO:0043952">
    <property type="term" value="P:protein transport by the Sec complex"/>
    <property type="evidence" value="ECO:0007669"/>
    <property type="project" value="UniProtKB-UniRule"/>
</dbReference>
<feature type="transmembrane region" description="Helical" evidence="10">
    <location>
        <begin position="20"/>
        <end position="42"/>
    </location>
</feature>
<dbReference type="GO" id="GO:0006605">
    <property type="term" value="P:protein targeting"/>
    <property type="evidence" value="ECO:0007669"/>
    <property type="project" value="UniProtKB-UniRule"/>
</dbReference>
<dbReference type="PATRIC" id="fig|1497955.3.peg.1413"/>
<dbReference type="PROSITE" id="PS00756">
    <property type="entry name" value="SECY_2"/>
    <property type="match status" value="1"/>
</dbReference>
<dbReference type="PRINTS" id="PR00303">
    <property type="entry name" value="SECYTRNLCASE"/>
</dbReference>
<feature type="transmembrane region" description="Helical" evidence="10">
    <location>
        <begin position="315"/>
        <end position="332"/>
    </location>
</feature>
<feature type="transmembrane region" description="Helical" evidence="10">
    <location>
        <begin position="54"/>
        <end position="76"/>
    </location>
</feature>
<evidence type="ECO:0000313" key="14">
    <source>
        <dbReference type="EMBL" id="KXB38959.1"/>
    </source>
</evidence>
<evidence type="ECO:0000256" key="10">
    <source>
        <dbReference type="HAMAP-Rule" id="MF_01465"/>
    </source>
</evidence>
<feature type="transmembrane region" description="Helical" evidence="10">
    <location>
        <begin position="397"/>
        <end position="416"/>
    </location>
</feature>
<keyword evidence="5 10" id="KW-0653">Protein transport</keyword>
<dbReference type="GO" id="GO:0005886">
    <property type="term" value="C:plasma membrane"/>
    <property type="evidence" value="ECO:0007669"/>
    <property type="project" value="UniProtKB-SubCell"/>
</dbReference>